<organism evidence="1 2">
    <name type="scientific">Tritrichomonas musculus</name>
    <dbReference type="NCBI Taxonomy" id="1915356"/>
    <lineage>
        <taxon>Eukaryota</taxon>
        <taxon>Metamonada</taxon>
        <taxon>Parabasalia</taxon>
        <taxon>Tritrichomonadida</taxon>
        <taxon>Tritrichomonadidae</taxon>
        <taxon>Tritrichomonas</taxon>
    </lineage>
</organism>
<keyword evidence="2" id="KW-1185">Reference proteome</keyword>
<evidence type="ECO:0000313" key="1">
    <source>
        <dbReference type="EMBL" id="KAK8845059.1"/>
    </source>
</evidence>
<reference evidence="1 2" key="1">
    <citation type="submission" date="2024-04" db="EMBL/GenBank/DDBJ databases">
        <title>Tritrichomonas musculus Genome.</title>
        <authorList>
            <person name="Alves-Ferreira E."/>
            <person name="Grigg M."/>
            <person name="Lorenzi H."/>
            <person name="Galac M."/>
        </authorList>
    </citation>
    <scope>NUCLEOTIDE SEQUENCE [LARGE SCALE GENOMIC DNA]</scope>
    <source>
        <strain evidence="1 2">EAF2021</strain>
    </source>
</reference>
<dbReference type="Proteomes" id="UP001470230">
    <property type="component" value="Unassembled WGS sequence"/>
</dbReference>
<accession>A0ABR2HDI0</accession>
<gene>
    <name evidence="1" type="ORF">M9Y10_021235</name>
</gene>
<sequence length="154" mass="17928">MQGNQIYSLENENRKQLAALERTKNQIFLLEEKQKSEIESLKSHFSSTIKELMNKIQTRANQMSSINQKFSEIENNKYESKEQFSLVQMKSRCGIPNNNLFIKRHAIATQITKQIIIQYSKLLSQMQGSSNESIPLLKNEDLDEPKKAIKCFRT</sequence>
<proteinExistence type="predicted"/>
<dbReference type="EMBL" id="JAPFFF010000031">
    <property type="protein sequence ID" value="KAK8845059.1"/>
    <property type="molecule type" value="Genomic_DNA"/>
</dbReference>
<name>A0ABR2HDI0_9EUKA</name>
<protein>
    <submittedName>
        <fullName evidence="1">Uncharacterized protein</fullName>
    </submittedName>
</protein>
<evidence type="ECO:0000313" key="2">
    <source>
        <dbReference type="Proteomes" id="UP001470230"/>
    </source>
</evidence>
<comment type="caution">
    <text evidence="1">The sequence shown here is derived from an EMBL/GenBank/DDBJ whole genome shotgun (WGS) entry which is preliminary data.</text>
</comment>